<name>A0A379XVC5_SALER</name>
<dbReference type="AlphaFoldDB" id="A0A379XVC5"/>
<dbReference type="EMBL" id="UGYB01000001">
    <property type="protein sequence ID" value="SUI03972.1"/>
    <property type="molecule type" value="Genomic_DNA"/>
</dbReference>
<sequence>MLKTGIGKRKLRIYTEADECHLTIGWPFIPTVPVFAAFWCDLQAQSTTIK</sequence>
<proteinExistence type="predicted"/>
<evidence type="ECO:0000313" key="2">
    <source>
        <dbReference type="Proteomes" id="UP000254220"/>
    </source>
</evidence>
<dbReference type="Proteomes" id="UP000254220">
    <property type="component" value="Unassembled WGS sequence"/>
</dbReference>
<organism evidence="1 2">
    <name type="scientific">Salmonella enterica subsp. indica</name>
    <dbReference type="NCBI Taxonomy" id="59207"/>
    <lineage>
        <taxon>Bacteria</taxon>
        <taxon>Pseudomonadati</taxon>
        <taxon>Pseudomonadota</taxon>
        <taxon>Gammaproteobacteria</taxon>
        <taxon>Enterobacterales</taxon>
        <taxon>Enterobacteriaceae</taxon>
        <taxon>Salmonella</taxon>
    </lineage>
</organism>
<gene>
    <name evidence="1" type="ORF">NCTC12420_03798</name>
</gene>
<accession>A0A379XVC5</accession>
<reference evidence="1 2" key="1">
    <citation type="submission" date="2018-06" db="EMBL/GenBank/DDBJ databases">
        <authorList>
            <consortium name="Pathogen Informatics"/>
            <person name="Doyle S."/>
        </authorList>
    </citation>
    <scope>NUCLEOTIDE SEQUENCE [LARGE SCALE GENOMIC DNA]</scope>
    <source>
        <strain evidence="1 2">NCTC12420</strain>
    </source>
</reference>
<evidence type="ECO:0000313" key="1">
    <source>
        <dbReference type="EMBL" id="SUI03972.1"/>
    </source>
</evidence>
<protein>
    <submittedName>
        <fullName evidence="1">Uncharacterized protein</fullName>
    </submittedName>
</protein>